<dbReference type="GO" id="GO:0160219">
    <property type="term" value="C:cortical endoplasmic reticulum membrane"/>
    <property type="evidence" value="ECO:0007669"/>
    <property type="project" value="UniProtKB-ARBA"/>
</dbReference>
<dbReference type="SUPFAM" id="SSF49354">
    <property type="entry name" value="PapD-like"/>
    <property type="match status" value="1"/>
</dbReference>
<feature type="domain" description="MSP" evidence="8">
    <location>
        <begin position="2"/>
        <end position="124"/>
    </location>
</feature>
<sequence>MLLEIDPNELRFSGPFNQEGTQLIKLRNVSENSVVFKVKTTAPKQYCVRPNSGKIAPNGVIEVQVLLQPLKEIPPGFKCKDKFLVQSGLILPPDASKPFNELWSSLEREQRSSLEERKIRVVFEENINEASSAAVTEQEQLSRFEESAPGPSSDSKLEGPQGTDNSSSLSVPARQEKPAGVPVYITFLLCLFSFLIAYFLF</sequence>
<dbReference type="GO" id="GO:0051685">
    <property type="term" value="P:maintenance of ER location"/>
    <property type="evidence" value="ECO:0007669"/>
    <property type="project" value="UniProtKB-ARBA"/>
</dbReference>
<comment type="similarity">
    <text evidence="2">Belongs to the VAMP-associated protein (VAP) (TC 9.B.17) family.</text>
</comment>
<dbReference type="FunFam" id="2.60.40.10:FF:000813">
    <property type="entry name" value="Vesicle-associated protein 1-1"/>
    <property type="match status" value="1"/>
</dbReference>
<evidence type="ECO:0000313" key="10">
    <source>
        <dbReference type="Proteomes" id="UP000275078"/>
    </source>
</evidence>
<evidence type="ECO:0000256" key="7">
    <source>
        <dbReference type="SAM" id="Phobius"/>
    </source>
</evidence>
<accession>A0A3N4IB01</accession>
<dbReference type="GO" id="GO:0090158">
    <property type="term" value="P:endoplasmic reticulum membrane organization"/>
    <property type="evidence" value="ECO:0007669"/>
    <property type="project" value="TreeGrafter"/>
</dbReference>
<dbReference type="Proteomes" id="UP000275078">
    <property type="component" value="Unassembled WGS sequence"/>
</dbReference>
<dbReference type="Gene3D" id="2.60.40.10">
    <property type="entry name" value="Immunoglobulins"/>
    <property type="match status" value="1"/>
</dbReference>
<keyword evidence="3 7" id="KW-0812">Transmembrane</keyword>
<dbReference type="AlphaFoldDB" id="A0A3N4IB01"/>
<feature type="region of interest" description="Disordered" evidence="6">
    <location>
        <begin position="136"/>
        <end position="173"/>
    </location>
</feature>
<dbReference type="PANTHER" id="PTHR10809:SF6">
    <property type="entry name" value="AT11025P-RELATED"/>
    <property type="match status" value="1"/>
</dbReference>
<dbReference type="InterPro" id="IPR008962">
    <property type="entry name" value="PapD-like_sf"/>
</dbReference>
<dbReference type="GO" id="GO:0033149">
    <property type="term" value="F:FFAT motif binding"/>
    <property type="evidence" value="ECO:0007669"/>
    <property type="project" value="TreeGrafter"/>
</dbReference>
<name>A0A3N4IB01_ASCIM</name>
<dbReference type="GO" id="GO:0061709">
    <property type="term" value="P:reticulophagy"/>
    <property type="evidence" value="ECO:0007669"/>
    <property type="project" value="UniProtKB-ARBA"/>
</dbReference>
<dbReference type="OrthoDB" id="264603at2759"/>
<organism evidence="9 10">
    <name type="scientific">Ascobolus immersus RN42</name>
    <dbReference type="NCBI Taxonomy" id="1160509"/>
    <lineage>
        <taxon>Eukaryota</taxon>
        <taxon>Fungi</taxon>
        <taxon>Dikarya</taxon>
        <taxon>Ascomycota</taxon>
        <taxon>Pezizomycotina</taxon>
        <taxon>Pezizomycetes</taxon>
        <taxon>Pezizales</taxon>
        <taxon>Ascobolaceae</taxon>
        <taxon>Ascobolus</taxon>
    </lineage>
</organism>
<dbReference type="PIRSF" id="PIRSF019693">
    <property type="entry name" value="VAMP-associated"/>
    <property type="match status" value="1"/>
</dbReference>
<keyword evidence="10" id="KW-1185">Reference proteome</keyword>
<dbReference type="GO" id="GO:0140506">
    <property type="term" value="F:endoplasmic reticulum-autophagosome adaptor activity"/>
    <property type="evidence" value="ECO:0007669"/>
    <property type="project" value="UniProtKB-ARBA"/>
</dbReference>
<keyword evidence="4 7" id="KW-1133">Transmembrane helix</keyword>
<dbReference type="InterPro" id="IPR000535">
    <property type="entry name" value="MSP_dom"/>
</dbReference>
<dbReference type="Pfam" id="PF00635">
    <property type="entry name" value="Motile_Sperm"/>
    <property type="match status" value="1"/>
</dbReference>
<dbReference type="PROSITE" id="PS50202">
    <property type="entry name" value="MSP"/>
    <property type="match status" value="1"/>
</dbReference>
<gene>
    <name evidence="9" type="ORF">BJ508DRAFT_107771</name>
</gene>
<evidence type="ECO:0000256" key="3">
    <source>
        <dbReference type="ARBA" id="ARBA00022692"/>
    </source>
</evidence>
<comment type="subcellular location">
    <subcellularLocation>
        <location evidence="1">Endoplasmic reticulum membrane</location>
        <topology evidence="1">Single-pass type IV membrane protein</topology>
    </subcellularLocation>
</comment>
<protein>
    <submittedName>
        <fullName evidence="9">VAMP-associated protein</fullName>
    </submittedName>
</protein>
<evidence type="ECO:0000256" key="4">
    <source>
        <dbReference type="ARBA" id="ARBA00022989"/>
    </source>
</evidence>
<evidence type="ECO:0000313" key="9">
    <source>
        <dbReference type="EMBL" id="RPA81848.1"/>
    </source>
</evidence>
<evidence type="ECO:0000256" key="5">
    <source>
        <dbReference type="ARBA" id="ARBA00023136"/>
    </source>
</evidence>
<dbReference type="GO" id="GO:0160214">
    <property type="term" value="F:endoplasmic reticulum-plasma membrane adaptor activity"/>
    <property type="evidence" value="ECO:0007669"/>
    <property type="project" value="UniProtKB-ARBA"/>
</dbReference>
<dbReference type="GO" id="GO:1902647">
    <property type="term" value="P:negative regulation of 1-phosphatidyl-1D-myo-inositol 4,5-bisphosphate biosynthetic process"/>
    <property type="evidence" value="ECO:0007669"/>
    <property type="project" value="UniProtKB-ARBA"/>
</dbReference>
<dbReference type="InterPro" id="IPR013783">
    <property type="entry name" value="Ig-like_fold"/>
</dbReference>
<feature type="transmembrane region" description="Helical" evidence="7">
    <location>
        <begin position="181"/>
        <end position="200"/>
    </location>
</feature>
<dbReference type="GO" id="GO:0001786">
    <property type="term" value="F:phosphatidylserine binding"/>
    <property type="evidence" value="ECO:0007669"/>
    <property type="project" value="UniProtKB-ARBA"/>
</dbReference>
<keyword evidence="5 7" id="KW-0472">Membrane</keyword>
<dbReference type="GO" id="GO:0007009">
    <property type="term" value="P:plasma membrane organization"/>
    <property type="evidence" value="ECO:0007669"/>
    <property type="project" value="UniProtKB-ARBA"/>
</dbReference>
<evidence type="ECO:0000256" key="1">
    <source>
        <dbReference type="ARBA" id="ARBA00004163"/>
    </source>
</evidence>
<dbReference type="GO" id="GO:0005886">
    <property type="term" value="C:plasma membrane"/>
    <property type="evidence" value="ECO:0007669"/>
    <property type="project" value="TreeGrafter"/>
</dbReference>
<reference evidence="9 10" key="1">
    <citation type="journal article" date="2018" name="Nat. Ecol. Evol.">
        <title>Pezizomycetes genomes reveal the molecular basis of ectomycorrhizal truffle lifestyle.</title>
        <authorList>
            <person name="Murat C."/>
            <person name="Payen T."/>
            <person name="Noel B."/>
            <person name="Kuo A."/>
            <person name="Morin E."/>
            <person name="Chen J."/>
            <person name="Kohler A."/>
            <person name="Krizsan K."/>
            <person name="Balestrini R."/>
            <person name="Da Silva C."/>
            <person name="Montanini B."/>
            <person name="Hainaut M."/>
            <person name="Levati E."/>
            <person name="Barry K.W."/>
            <person name="Belfiori B."/>
            <person name="Cichocki N."/>
            <person name="Clum A."/>
            <person name="Dockter R.B."/>
            <person name="Fauchery L."/>
            <person name="Guy J."/>
            <person name="Iotti M."/>
            <person name="Le Tacon F."/>
            <person name="Lindquist E.A."/>
            <person name="Lipzen A."/>
            <person name="Malagnac F."/>
            <person name="Mello A."/>
            <person name="Molinier V."/>
            <person name="Miyauchi S."/>
            <person name="Poulain J."/>
            <person name="Riccioni C."/>
            <person name="Rubini A."/>
            <person name="Sitrit Y."/>
            <person name="Splivallo R."/>
            <person name="Traeger S."/>
            <person name="Wang M."/>
            <person name="Zifcakova L."/>
            <person name="Wipf D."/>
            <person name="Zambonelli A."/>
            <person name="Paolocci F."/>
            <person name="Nowrousian M."/>
            <person name="Ottonello S."/>
            <person name="Baldrian P."/>
            <person name="Spatafora J.W."/>
            <person name="Henrissat B."/>
            <person name="Nagy L.G."/>
            <person name="Aury J.M."/>
            <person name="Wincker P."/>
            <person name="Grigoriev I.V."/>
            <person name="Bonfante P."/>
            <person name="Martin F.M."/>
        </authorList>
    </citation>
    <scope>NUCLEOTIDE SEQUENCE [LARGE SCALE GENOMIC DNA]</scope>
    <source>
        <strain evidence="9 10">RN42</strain>
    </source>
</reference>
<evidence type="ECO:0000259" key="8">
    <source>
        <dbReference type="PROSITE" id="PS50202"/>
    </source>
</evidence>
<dbReference type="PANTHER" id="PTHR10809">
    <property type="entry name" value="VESICLE-ASSOCIATED MEMBRANE PROTEIN-ASSOCIATED PROTEIN"/>
    <property type="match status" value="1"/>
</dbReference>
<dbReference type="GO" id="GO:0061817">
    <property type="term" value="P:endoplasmic reticulum-plasma membrane tethering"/>
    <property type="evidence" value="ECO:0007669"/>
    <property type="project" value="UniProtKB-ARBA"/>
</dbReference>
<dbReference type="InterPro" id="IPR016763">
    <property type="entry name" value="VAP"/>
</dbReference>
<dbReference type="EMBL" id="ML119676">
    <property type="protein sequence ID" value="RPA81848.1"/>
    <property type="molecule type" value="Genomic_DNA"/>
</dbReference>
<evidence type="ECO:0000256" key="2">
    <source>
        <dbReference type="ARBA" id="ARBA00008932"/>
    </source>
</evidence>
<evidence type="ECO:0000256" key="6">
    <source>
        <dbReference type="SAM" id="MobiDB-lite"/>
    </source>
</evidence>
<proteinExistence type="inferred from homology"/>
<dbReference type="GO" id="GO:0035091">
    <property type="term" value="F:phosphatidylinositol binding"/>
    <property type="evidence" value="ECO:0007669"/>
    <property type="project" value="UniProtKB-ARBA"/>
</dbReference>
<dbReference type="STRING" id="1160509.A0A3N4IB01"/>